<evidence type="ECO:0000313" key="4">
    <source>
        <dbReference type="Proteomes" id="UP001203687"/>
    </source>
</evidence>
<name>A0ABT0HC38_9FLAO</name>
<dbReference type="InterPro" id="IPR026444">
    <property type="entry name" value="Secre_tail"/>
</dbReference>
<protein>
    <submittedName>
        <fullName evidence="3">T9SS type A sorting domain-containing protein</fullName>
    </submittedName>
</protein>
<sequence length="537" mass="56424">ASDEDSVTVIVNELPATDAGADVTISEGESTTLTATGADTYLWSTGATTPSITVSPNSSTAYTVTGFSNNCESSDEVLVTVNIENVTADAGLDVTICNGESTTLTATGGTTYVWSTGETTASITVNPNTTTNYTVTAFNTAQTASGEDSVTVTVNELPVTDAGADTSIFIGESTTLTATGADSYVWSTGETTASIVVTPNETTLYTVTGISNGCEVSDEVMVTVAFEASAGADQTICQGYSTTLTASEGDAYLWSTGETTQSITVNPSGTQTYTVTVYQGAFQDDADVTVSVNPNPNVIISNGGEVMILEGEFVTLSASGANSYLWNNGATQPNIAVSPSATTTYEVTGYINNCEDTSAVVVNVVGIVEADAGEDITICSEETVTLTATGGEEYLWNTGETTQSIEVSPDSDTEYSVLVYNALDSDEDTVMVFVEACNTIENPPPTETEAFDFIVYQEPTEDVLKVKINGLDSVTARGISIYDMSGKVLYTELFSASELENQSEMTRSINTSPYARGIYIVRLIYDDTSVLKKIPIR</sequence>
<dbReference type="Pfam" id="PF18962">
    <property type="entry name" value="Por_Secre_tail"/>
    <property type="match status" value="1"/>
</dbReference>
<dbReference type="NCBIfam" id="TIGR04183">
    <property type="entry name" value="Por_Secre_tail"/>
    <property type="match status" value="1"/>
</dbReference>
<proteinExistence type="predicted"/>
<reference evidence="3" key="1">
    <citation type="submission" date="2022-04" db="EMBL/GenBank/DDBJ databases">
        <authorList>
            <person name="Ren T."/>
        </authorList>
    </citation>
    <scope>NUCLEOTIDE SEQUENCE</scope>
    <source>
        <strain evidence="3">F63249</strain>
    </source>
</reference>
<gene>
    <name evidence="3" type="ORF">MUY34_14830</name>
</gene>
<dbReference type="RefSeq" id="WP_248413693.1">
    <property type="nucleotide sequence ID" value="NZ_JALPQF010000016.1"/>
</dbReference>
<evidence type="ECO:0000256" key="1">
    <source>
        <dbReference type="ARBA" id="ARBA00022729"/>
    </source>
</evidence>
<dbReference type="EMBL" id="JALPQF010000016">
    <property type="protein sequence ID" value="MCK8481906.1"/>
    <property type="molecule type" value="Genomic_DNA"/>
</dbReference>
<accession>A0ABT0HC38</accession>
<organism evidence="3 4">
    <name type="scientific">Psychroserpens algicola</name>
    <dbReference type="NCBI Taxonomy" id="1719034"/>
    <lineage>
        <taxon>Bacteria</taxon>
        <taxon>Pseudomonadati</taxon>
        <taxon>Bacteroidota</taxon>
        <taxon>Flavobacteriia</taxon>
        <taxon>Flavobacteriales</taxon>
        <taxon>Flavobacteriaceae</taxon>
        <taxon>Psychroserpens</taxon>
    </lineage>
</organism>
<evidence type="ECO:0000259" key="2">
    <source>
        <dbReference type="Pfam" id="PF18962"/>
    </source>
</evidence>
<feature type="non-terminal residue" evidence="3">
    <location>
        <position position="1"/>
    </location>
</feature>
<dbReference type="Proteomes" id="UP001203687">
    <property type="component" value="Unassembled WGS sequence"/>
</dbReference>
<keyword evidence="4" id="KW-1185">Reference proteome</keyword>
<evidence type="ECO:0000313" key="3">
    <source>
        <dbReference type="EMBL" id="MCK8481906.1"/>
    </source>
</evidence>
<comment type="caution">
    <text evidence="3">The sequence shown here is derived from an EMBL/GenBank/DDBJ whole genome shotgun (WGS) entry which is preliminary data.</text>
</comment>
<keyword evidence="1" id="KW-0732">Signal</keyword>
<feature type="domain" description="Secretion system C-terminal sorting" evidence="2">
    <location>
        <begin position="456"/>
        <end position="535"/>
    </location>
</feature>